<dbReference type="PANTHER" id="PTHR23026">
    <property type="entry name" value="NADPH NITROREDUCTASE"/>
    <property type="match status" value="1"/>
</dbReference>
<evidence type="ECO:0000256" key="3">
    <source>
        <dbReference type="ARBA" id="ARBA00023002"/>
    </source>
</evidence>
<gene>
    <name evidence="5" type="ORF">SAMN05421512_102304</name>
</gene>
<dbReference type="Proteomes" id="UP000219331">
    <property type="component" value="Unassembled WGS sequence"/>
</dbReference>
<dbReference type="OrthoDB" id="9802510at2"/>
<dbReference type="AlphaFoldDB" id="A0A285RWW6"/>
<protein>
    <submittedName>
        <fullName evidence="5">Nitroreductase</fullName>
    </submittedName>
</protein>
<keyword evidence="2" id="KW-0288">FMN</keyword>
<keyword evidence="3" id="KW-0560">Oxidoreductase</keyword>
<dbReference type="CDD" id="cd02136">
    <property type="entry name" value="PnbA_NfnB-like"/>
    <property type="match status" value="1"/>
</dbReference>
<dbReference type="SUPFAM" id="SSF55469">
    <property type="entry name" value="FMN-dependent nitroreductase-like"/>
    <property type="match status" value="1"/>
</dbReference>
<evidence type="ECO:0000256" key="2">
    <source>
        <dbReference type="ARBA" id="ARBA00022643"/>
    </source>
</evidence>
<accession>A0A285RWW6</accession>
<dbReference type="Gene3D" id="3.40.109.10">
    <property type="entry name" value="NADH Oxidase"/>
    <property type="match status" value="1"/>
</dbReference>
<dbReference type="InterPro" id="IPR000415">
    <property type="entry name" value="Nitroreductase-like"/>
</dbReference>
<dbReference type="STRING" id="538381.GCA_001696535_03217"/>
<dbReference type="InterPro" id="IPR050627">
    <property type="entry name" value="Nitroreductase/BluB"/>
</dbReference>
<proteinExistence type="predicted"/>
<keyword evidence="1" id="KW-0285">Flavoprotein</keyword>
<dbReference type="RefSeq" id="WP_097174066.1">
    <property type="nucleotide sequence ID" value="NZ_OBML01000002.1"/>
</dbReference>
<reference evidence="5 6" key="1">
    <citation type="submission" date="2017-08" db="EMBL/GenBank/DDBJ databases">
        <authorList>
            <person name="de Groot N.N."/>
        </authorList>
    </citation>
    <scope>NUCLEOTIDE SEQUENCE [LARGE SCALE GENOMIC DNA]</scope>
    <source>
        <strain evidence="5 6">USBA 352</strain>
    </source>
</reference>
<organism evidence="5 6">
    <name type="scientific">Stappia indica</name>
    <dbReference type="NCBI Taxonomy" id="538381"/>
    <lineage>
        <taxon>Bacteria</taxon>
        <taxon>Pseudomonadati</taxon>
        <taxon>Pseudomonadota</taxon>
        <taxon>Alphaproteobacteria</taxon>
        <taxon>Hyphomicrobiales</taxon>
        <taxon>Stappiaceae</taxon>
        <taxon>Stappia</taxon>
    </lineage>
</organism>
<evidence type="ECO:0000313" key="5">
    <source>
        <dbReference type="EMBL" id="SOB96755.1"/>
    </source>
</evidence>
<dbReference type="PANTHER" id="PTHR23026:SF90">
    <property type="entry name" value="IODOTYROSINE DEIODINASE 1"/>
    <property type="match status" value="1"/>
</dbReference>
<dbReference type="Pfam" id="PF00881">
    <property type="entry name" value="Nitroreductase"/>
    <property type="match status" value="1"/>
</dbReference>
<dbReference type="EMBL" id="OBML01000002">
    <property type="protein sequence ID" value="SOB96755.1"/>
    <property type="molecule type" value="Genomic_DNA"/>
</dbReference>
<evidence type="ECO:0000259" key="4">
    <source>
        <dbReference type="Pfam" id="PF00881"/>
    </source>
</evidence>
<keyword evidence="6" id="KW-1185">Reference proteome</keyword>
<dbReference type="InterPro" id="IPR029479">
    <property type="entry name" value="Nitroreductase"/>
</dbReference>
<name>A0A285RWW6_9HYPH</name>
<evidence type="ECO:0000256" key="1">
    <source>
        <dbReference type="ARBA" id="ARBA00022630"/>
    </source>
</evidence>
<feature type="domain" description="Nitroreductase" evidence="4">
    <location>
        <begin position="8"/>
        <end position="197"/>
    </location>
</feature>
<evidence type="ECO:0000313" key="6">
    <source>
        <dbReference type="Proteomes" id="UP000219331"/>
    </source>
</evidence>
<dbReference type="GO" id="GO:0016491">
    <property type="term" value="F:oxidoreductase activity"/>
    <property type="evidence" value="ECO:0007669"/>
    <property type="project" value="UniProtKB-KW"/>
</dbReference>
<sequence length="223" mass="24855">MNVLDALDSRYSCRAFRPDPVPQGTVREILVAAGRAPSGGNLQPWHVHALTGDPLAELLADVEATMQEMPRGETPEYRIYPADLKEPYASRRFGAGEALYAALGVSREDKAGRGRQFRQNFRLFGAPVGLFVYLDRSMGPPQWADCGMFLQSVMLAARAHGLHTCAQEAWAQWHGLLARHLRPDPEHMFFCAIALGRSDDDARVNRWRSDRASLDDIASFKGF</sequence>